<dbReference type="Gene3D" id="3.30.470.20">
    <property type="entry name" value="ATP-grasp fold, B domain"/>
    <property type="match status" value="1"/>
</dbReference>
<dbReference type="GO" id="GO:0004639">
    <property type="term" value="F:phosphoribosylaminoimidazolesuccinocarboxamide synthase activity"/>
    <property type="evidence" value="ECO:0007669"/>
    <property type="project" value="UniProtKB-EC"/>
</dbReference>
<organism evidence="10 11">
    <name type="scientific">Phaeodactylum tricornutum (strain CCAP 1055/1)</name>
    <dbReference type="NCBI Taxonomy" id="556484"/>
    <lineage>
        <taxon>Eukaryota</taxon>
        <taxon>Sar</taxon>
        <taxon>Stramenopiles</taxon>
        <taxon>Ochrophyta</taxon>
        <taxon>Bacillariophyta</taxon>
        <taxon>Bacillariophyceae</taxon>
        <taxon>Bacillariophycidae</taxon>
        <taxon>Naviculales</taxon>
        <taxon>Phaeodactylaceae</taxon>
        <taxon>Phaeodactylum</taxon>
    </lineage>
</organism>
<dbReference type="EMBL" id="CM000606">
    <property type="protein sequence ID" value="EEC50406.1"/>
    <property type="molecule type" value="Genomic_DNA"/>
</dbReference>
<dbReference type="GeneID" id="7197122"/>
<dbReference type="CDD" id="cd01414">
    <property type="entry name" value="SAICAR_synt_Sc"/>
    <property type="match status" value="1"/>
</dbReference>
<keyword evidence="6" id="KW-0067">ATP-binding</keyword>
<proteinExistence type="inferred from homology"/>
<dbReference type="PROSITE" id="PS01058">
    <property type="entry name" value="SAICAR_SYNTHETASE_2"/>
    <property type="match status" value="1"/>
</dbReference>
<evidence type="ECO:0000313" key="11">
    <source>
        <dbReference type="Proteomes" id="UP000000759"/>
    </source>
</evidence>
<dbReference type="PANTHER" id="PTHR43700">
    <property type="entry name" value="PHOSPHORIBOSYLAMINOIMIDAZOLE-SUCCINOCARBOXAMIDE SYNTHASE"/>
    <property type="match status" value="1"/>
</dbReference>
<dbReference type="HOGENOM" id="CLU_485291_0_0_1"/>
<dbReference type="OrthoDB" id="9991235at2759"/>
<dbReference type="RefSeq" id="XP_002177592.1">
    <property type="nucleotide sequence ID" value="XM_002177556.1"/>
</dbReference>
<gene>
    <name evidence="10" type="ORF">PHATRDRAFT_56630</name>
</gene>
<evidence type="ECO:0000256" key="8">
    <source>
        <dbReference type="SAM" id="MobiDB-lite"/>
    </source>
</evidence>
<dbReference type="EC" id="6.3.2.6" evidence="2"/>
<name>B7FS23_PHATC</name>
<dbReference type="InterPro" id="IPR028923">
    <property type="entry name" value="SAICAR_synt/ADE2_N"/>
</dbReference>
<protein>
    <recommendedName>
        <fullName evidence="2">phosphoribosylaminoimidazolesuccinocarboxamide synthase</fullName>
        <ecNumber evidence="2">6.3.2.6</ecNumber>
    </recommendedName>
    <alternativeName>
        <fullName evidence="7">SAICAR synthetase</fullName>
    </alternativeName>
</protein>
<dbReference type="PaxDb" id="2850-Phatr18080"/>
<dbReference type="Gene3D" id="3.30.200.20">
    <property type="entry name" value="Phosphorylase Kinase, domain 1"/>
    <property type="match status" value="1"/>
</dbReference>
<reference evidence="11" key="2">
    <citation type="submission" date="2008-08" db="EMBL/GenBank/DDBJ databases">
        <authorList>
            <consortium name="Diatom Consortium"/>
            <person name="Grigoriev I."/>
            <person name="Grimwood J."/>
            <person name="Kuo A."/>
            <person name="Otillar R.P."/>
            <person name="Salamov A."/>
            <person name="Detter J.C."/>
            <person name="Lindquist E."/>
            <person name="Shapiro H."/>
            <person name="Lucas S."/>
            <person name="Glavina del Rio T."/>
            <person name="Pitluck S."/>
            <person name="Rokhsar D."/>
            <person name="Bowler C."/>
        </authorList>
    </citation>
    <scope>GENOME REANNOTATION</scope>
    <source>
        <strain evidence="11">CCAP 1055/1</strain>
    </source>
</reference>
<reference evidence="10 11" key="1">
    <citation type="journal article" date="2008" name="Nature">
        <title>The Phaeodactylum genome reveals the evolutionary history of diatom genomes.</title>
        <authorList>
            <person name="Bowler C."/>
            <person name="Allen A.E."/>
            <person name="Badger J.H."/>
            <person name="Grimwood J."/>
            <person name="Jabbari K."/>
            <person name="Kuo A."/>
            <person name="Maheswari U."/>
            <person name="Martens C."/>
            <person name="Maumus F."/>
            <person name="Otillar R.P."/>
            <person name="Rayko E."/>
            <person name="Salamov A."/>
            <person name="Vandepoele K."/>
            <person name="Beszteri B."/>
            <person name="Gruber A."/>
            <person name="Heijde M."/>
            <person name="Katinka M."/>
            <person name="Mock T."/>
            <person name="Valentin K."/>
            <person name="Verret F."/>
            <person name="Berges J.A."/>
            <person name="Brownlee C."/>
            <person name="Cadoret J.P."/>
            <person name="Chiovitti A."/>
            <person name="Choi C.J."/>
            <person name="Coesel S."/>
            <person name="De Martino A."/>
            <person name="Detter J.C."/>
            <person name="Durkin C."/>
            <person name="Falciatore A."/>
            <person name="Fournet J."/>
            <person name="Haruta M."/>
            <person name="Huysman M.J."/>
            <person name="Jenkins B.D."/>
            <person name="Jiroutova K."/>
            <person name="Jorgensen R.E."/>
            <person name="Joubert Y."/>
            <person name="Kaplan A."/>
            <person name="Kroger N."/>
            <person name="Kroth P.G."/>
            <person name="La Roche J."/>
            <person name="Lindquist E."/>
            <person name="Lommer M."/>
            <person name="Martin-Jezequel V."/>
            <person name="Lopez P.J."/>
            <person name="Lucas S."/>
            <person name="Mangogna M."/>
            <person name="McGinnis K."/>
            <person name="Medlin L.K."/>
            <person name="Montsant A."/>
            <person name="Oudot-Le Secq M.P."/>
            <person name="Napoli C."/>
            <person name="Obornik M."/>
            <person name="Parker M.S."/>
            <person name="Petit J.L."/>
            <person name="Porcel B.M."/>
            <person name="Poulsen N."/>
            <person name="Robison M."/>
            <person name="Rychlewski L."/>
            <person name="Rynearson T.A."/>
            <person name="Schmutz J."/>
            <person name="Shapiro H."/>
            <person name="Siaut M."/>
            <person name="Stanley M."/>
            <person name="Sussman M.R."/>
            <person name="Taylor A.R."/>
            <person name="Vardi A."/>
            <person name="von Dassow P."/>
            <person name="Vyverman W."/>
            <person name="Willis A."/>
            <person name="Wyrwicz L.S."/>
            <person name="Rokhsar D.S."/>
            <person name="Weissenbach J."/>
            <person name="Armbrust E.V."/>
            <person name="Green B.R."/>
            <person name="Van de Peer Y."/>
            <person name="Grigoriev I.V."/>
        </authorList>
    </citation>
    <scope>NUCLEOTIDE SEQUENCE [LARGE SCALE GENOMIC DNA]</scope>
    <source>
        <strain evidence="10 11">CCAP 1055/1</strain>
    </source>
</reference>
<dbReference type="InParanoid" id="B7FS23"/>
<dbReference type="KEGG" id="pti:PHATRDRAFT_56630"/>
<dbReference type="PANTHER" id="PTHR43700:SF1">
    <property type="entry name" value="PHOSPHORIBOSYLAMINOIMIDAZOLE-SUCCINOCARBOXAMIDE SYNTHASE"/>
    <property type="match status" value="1"/>
</dbReference>
<evidence type="ECO:0000256" key="7">
    <source>
        <dbReference type="ARBA" id="ARBA00030409"/>
    </source>
</evidence>
<dbReference type="Pfam" id="PF01259">
    <property type="entry name" value="SAICAR_synt"/>
    <property type="match status" value="1"/>
</dbReference>
<evidence type="ECO:0000259" key="9">
    <source>
        <dbReference type="Pfam" id="PF01259"/>
    </source>
</evidence>
<dbReference type="GO" id="GO:0005524">
    <property type="term" value="F:ATP binding"/>
    <property type="evidence" value="ECO:0007669"/>
    <property type="project" value="UniProtKB-KW"/>
</dbReference>
<dbReference type="GO" id="GO:0005737">
    <property type="term" value="C:cytoplasm"/>
    <property type="evidence" value="ECO:0007669"/>
    <property type="project" value="TreeGrafter"/>
</dbReference>
<comment type="pathway">
    <text evidence="1">Purine metabolism; IMP biosynthesis via de novo pathway; 5-amino-1-(5-phospho-D-ribosyl)imidazole-4-carboxamide from 5-amino-1-(5-phospho-D-ribosyl)imidazole-4-carboxylate: step 1/2.</text>
</comment>
<keyword evidence="11" id="KW-1185">Reference proteome</keyword>
<sequence length="562" mass="63469">MYVGRTTAHPWTGDVLSVPPQPFGILCRWFLDPFFPKRIHCHHHHNQHTTKHYHYFYNYQKTCIALHDAPYRLFAFGDGRRQCVCSRSLFNTRRAIRHAQRANPLRLGTFRSTPPCILRSTTTTTTKQQQLPLRYSSSDTADEDGTGNPTTPSCLFVCLGPPTATTSTLEAESPFPIITLPTPSTGNDVTTPSAALTAALSIAKCCSLADAALRQTVARVIFRTRQARLVQDAQWRTQSSRYQSRIAGCFDRNQQITGDLVTTTGRLRGKVRDRYPGTKSLALVTTDRQSGFDRMLARVPYKGAVLNLTSAFWFEQTAHIIPNHLVSVPHPYVSVVKPCQPFPIEFVVRSYMTGSTSTSIWRNYQEGVRSYCGHDLPDGMTKNQKLECNILTPTTKEEDHDRPISLVDIVAENWMTQSDLDVCAAAALKVFALGQQVAAAHGLILVDTKYEFGKDEHTGEILLIDEVHTPDSSRYWLASTYEERIAAGEEPDNIDKEFLRLWFRSQCDPYNDETLPEAPRDLVLELARRYILLFEMITWKDFDFDAVTGEDEITKAIEASIH</sequence>
<feature type="domain" description="SAICAR synthetase/ADE2 N-terminal" evidence="9">
    <location>
        <begin position="268"/>
        <end position="513"/>
    </location>
</feature>
<evidence type="ECO:0000256" key="6">
    <source>
        <dbReference type="ARBA" id="ARBA00022840"/>
    </source>
</evidence>
<keyword evidence="4" id="KW-0547">Nucleotide-binding</keyword>
<evidence type="ECO:0000256" key="3">
    <source>
        <dbReference type="ARBA" id="ARBA00022598"/>
    </source>
</evidence>
<dbReference type="eggNOG" id="KOG2835">
    <property type="taxonomic scope" value="Eukaryota"/>
</dbReference>
<dbReference type="SUPFAM" id="SSF56104">
    <property type="entry name" value="SAICAR synthase-like"/>
    <property type="match status" value="1"/>
</dbReference>
<evidence type="ECO:0000256" key="4">
    <source>
        <dbReference type="ARBA" id="ARBA00022741"/>
    </source>
</evidence>
<evidence type="ECO:0000256" key="5">
    <source>
        <dbReference type="ARBA" id="ARBA00022755"/>
    </source>
</evidence>
<dbReference type="InterPro" id="IPR018236">
    <property type="entry name" value="SAICAR_synthetase_CS"/>
</dbReference>
<dbReference type="AlphaFoldDB" id="B7FS23"/>
<feature type="compositionally biased region" description="Polar residues" evidence="8">
    <location>
        <begin position="127"/>
        <end position="139"/>
    </location>
</feature>
<dbReference type="NCBIfam" id="NF009251">
    <property type="entry name" value="PRK12607.1"/>
    <property type="match status" value="1"/>
</dbReference>
<keyword evidence="5" id="KW-0658">Purine biosynthesis</keyword>
<feature type="region of interest" description="Disordered" evidence="8">
    <location>
        <begin position="121"/>
        <end position="148"/>
    </location>
</feature>
<dbReference type="Proteomes" id="UP000000759">
    <property type="component" value="Chromosome 2"/>
</dbReference>
<keyword evidence="3" id="KW-0436">Ligase</keyword>
<evidence type="ECO:0000256" key="1">
    <source>
        <dbReference type="ARBA" id="ARBA00004672"/>
    </source>
</evidence>
<dbReference type="HAMAP" id="MF_00137">
    <property type="entry name" value="SAICAR_synth"/>
    <property type="match status" value="1"/>
</dbReference>
<dbReference type="UniPathway" id="UPA00074">
    <property type="reaction ID" value="UER00131"/>
</dbReference>
<dbReference type="GO" id="GO:0006189">
    <property type="term" value="P:'de novo' IMP biosynthetic process"/>
    <property type="evidence" value="ECO:0007669"/>
    <property type="project" value="UniProtKB-UniPathway"/>
</dbReference>
<accession>B7FS23</accession>
<evidence type="ECO:0000256" key="2">
    <source>
        <dbReference type="ARBA" id="ARBA00012217"/>
    </source>
</evidence>
<evidence type="ECO:0000313" key="10">
    <source>
        <dbReference type="EMBL" id="EEC50406.1"/>
    </source>
</evidence>
<dbReference type="PROSITE" id="PS01057">
    <property type="entry name" value="SAICAR_SYNTHETASE_1"/>
    <property type="match status" value="1"/>
</dbReference>
<dbReference type="STRING" id="556484.B7FS23"/>